<dbReference type="Proteomes" id="UP000887580">
    <property type="component" value="Unplaced"/>
</dbReference>
<sequence length="67" mass="6822">MGQQGSSTSTSTSAASGGPQKSTSIKSIIKSPPPTSSVIKTKSDELLEIQALEQASKTDAALKTLSK</sequence>
<organism evidence="1 2">
    <name type="scientific">Panagrolaimus sp. PS1159</name>
    <dbReference type="NCBI Taxonomy" id="55785"/>
    <lineage>
        <taxon>Eukaryota</taxon>
        <taxon>Metazoa</taxon>
        <taxon>Ecdysozoa</taxon>
        <taxon>Nematoda</taxon>
        <taxon>Chromadorea</taxon>
        <taxon>Rhabditida</taxon>
        <taxon>Tylenchina</taxon>
        <taxon>Panagrolaimomorpha</taxon>
        <taxon>Panagrolaimoidea</taxon>
        <taxon>Panagrolaimidae</taxon>
        <taxon>Panagrolaimus</taxon>
    </lineage>
</organism>
<reference evidence="2" key="1">
    <citation type="submission" date="2022-11" db="UniProtKB">
        <authorList>
            <consortium name="WormBaseParasite"/>
        </authorList>
    </citation>
    <scope>IDENTIFICATION</scope>
</reference>
<evidence type="ECO:0000313" key="1">
    <source>
        <dbReference type="Proteomes" id="UP000887580"/>
    </source>
</evidence>
<protein>
    <submittedName>
        <fullName evidence="2">Uncharacterized protein</fullName>
    </submittedName>
</protein>
<evidence type="ECO:0000313" key="2">
    <source>
        <dbReference type="WBParaSite" id="PS1159_v2.g4007.t1"/>
    </source>
</evidence>
<proteinExistence type="predicted"/>
<name>A0AC35GCV7_9BILA</name>
<dbReference type="WBParaSite" id="PS1159_v2.g4007.t1">
    <property type="protein sequence ID" value="PS1159_v2.g4007.t1"/>
    <property type="gene ID" value="PS1159_v2.g4007"/>
</dbReference>
<accession>A0AC35GCV7</accession>